<accession>A0ABY8AR19</accession>
<dbReference type="Gene3D" id="3.40.50.1110">
    <property type="entry name" value="SGNH hydrolase"/>
    <property type="match status" value="1"/>
</dbReference>
<keyword evidence="1" id="KW-0175">Coiled coil</keyword>
<evidence type="ECO:0000313" key="3">
    <source>
        <dbReference type="EMBL" id="WED42884.1"/>
    </source>
</evidence>
<proteinExistence type="predicted"/>
<dbReference type="RefSeq" id="WP_275088700.1">
    <property type="nucleotide sequence ID" value="NZ_CP119078.1"/>
</dbReference>
<reference evidence="3 4" key="1">
    <citation type="submission" date="2023-02" db="EMBL/GenBank/DDBJ databases">
        <title>Genome Sequence of L. cardiaca H63T.</title>
        <authorList>
            <person name="Lopez A.E."/>
            <person name="Cianciotto N.P."/>
        </authorList>
    </citation>
    <scope>NUCLEOTIDE SEQUENCE [LARGE SCALE GENOMIC DNA]</scope>
    <source>
        <strain evidence="3 4">H63</strain>
    </source>
</reference>
<dbReference type="Proteomes" id="UP001222087">
    <property type="component" value="Chromosome"/>
</dbReference>
<evidence type="ECO:0000256" key="2">
    <source>
        <dbReference type="SAM" id="Phobius"/>
    </source>
</evidence>
<evidence type="ECO:0008006" key="5">
    <source>
        <dbReference type="Google" id="ProtNLM"/>
    </source>
</evidence>
<dbReference type="EMBL" id="CP119078">
    <property type="protein sequence ID" value="WED42884.1"/>
    <property type="molecule type" value="Genomic_DNA"/>
</dbReference>
<dbReference type="SUPFAM" id="SSF52266">
    <property type="entry name" value="SGNH hydrolase"/>
    <property type="match status" value="1"/>
</dbReference>
<name>A0ABY8AR19_9GAMM</name>
<feature type="transmembrane region" description="Helical" evidence="2">
    <location>
        <begin position="6"/>
        <end position="36"/>
    </location>
</feature>
<evidence type="ECO:0000313" key="4">
    <source>
        <dbReference type="Proteomes" id="UP001222087"/>
    </source>
</evidence>
<feature type="coiled-coil region" evidence="1">
    <location>
        <begin position="259"/>
        <end position="286"/>
    </location>
</feature>
<sequence length="332" mass="38376">MFKAIYYKYIFSILMGIIITHLSFSYLMSFLTSYFYRDFMINVRNLSDNEDKSMSQAYLITNIKSSKQPILLLLGTSFSYGYGLNARDTYSNLLARKFPNYFIMNASVVGDPGKGILEKLTYLKSKKLTVDSLFIEINLFNLTSSTAKNNQDSIYNKVQKKVNSFIDPQTNSYFLFYFLHSHGFNSISNLDLNRLYILGPKYESQFSFAPLPDNYSQKYAEFRQALPRYKKFITTVLATSKAISNHVYFFISPIYGDGIRKTQFKLEDIEKELQDLNQICQQISDVNCLSPGIQFSESYFSNLSHYNEEGHRALSKWLAQKLYNSQGNLASN</sequence>
<dbReference type="InterPro" id="IPR036514">
    <property type="entry name" value="SGNH_hydro_sf"/>
</dbReference>
<keyword evidence="2" id="KW-1133">Transmembrane helix</keyword>
<gene>
    <name evidence="3" type="ORF">PXX05_13425</name>
</gene>
<evidence type="ECO:0000256" key="1">
    <source>
        <dbReference type="SAM" id="Coils"/>
    </source>
</evidence>
<organism evidence="3 4">
    <name type="scientific">Legionella cardiaca</name>
    <dbReference type="NCBI Taxonomy" id="1071983"/>
    <lineage>
        <taxon>Bacteria</taxon>
        <taxon>Pseudomonadati</taxon>
        <taxon>Pseudomonadota</taxon>
        <taxon>Gammaproteobacteria</taxon>
        <taxon>Legionellales</taxon>
        <taxon>Legionellaceae</taxon>
        <taxon>Legionella</taxon>
    </lineage>
</organism>
<keyword evidence="2" id="KW-0812">Transmembrane</keyword>
<keyword evidence="4" id="KW-1185">Reference proteome</keyword>
<protein>
    <recommendedName>
        <fullName evidence="5">SGNH/GDSL hydrolase family protein</fullName>
    </recommendedName>
</protein>
<keyword evidence="2" id="KW-0472">Membrane</keyword>